<evidence type="ECO:0000256" key="8">
    <source>
        <dbReference type="ARBA" id="ARBA00047761"/>
    </source>
</evidence>
<reference evidence="11 12" key="1">
    <citation type="journal article" date="2011" name="Cell">
        <title>The monarch butterfly genome yields insights into long-distance migration.</title>
        <authorList>
            <person name="Zhan S."/>
            <person name="Merlin C."/>
            <person name="Boore J.L."/>
            <person name="Reppert S.M."/>
        </authorList>
    </citation>
    <scope>NUCLEOTIDE SEQUENCE [LARGE SCALE GENOMIC DNA]</scope>
    <source>
        <strain evidence="11">F-2</strain>
    </source>
</reference>
<keyword evidence="12" id="KW-1185">Reference proteome</keyword>
<dbReference type="InterPro" id="IPR000340">
    <property type="entry name" value="Dual-sp_phosphatase_cat-dom"/>
</dbReference>
<keyword evidence="4" id="KW-0963">Cytoplasm</keyword>
<comment type="subcellular location">
    <subcellularLocation>
        <location evidence="2">Cytoplasm</location>
    </subcellularLocation>
    <subcellularLocation>
        <location evidence="1">Nucleus</location>
    </subcellularLocation>
</comment>
<evidence type="ECO:0000256" key="1">
    <source>
        <dbReference type="ARBA" id="ARBA00004123"/>
    </source>
</evidence>
<dbReference type="EMBL" id="AGBW02011223">
    <property type="protein sequence ID" value="OWR47015.1"/>
    <property type="molecule type" value="Genomic_DNA"/>
</dbReference>
<dbReference type="FunFam" id="3.90.190.10:FF:000056">
    <property type="entry name" value="Dual specificity phosphatase 12"/>
    <property type="match status" value="1"/>
</dbReference>
<keyword evidence="7" id="KW-0539">Nucleus</keyword>
<evidence type="ECO:0000256" key="4">
    <source>
        <dbReference type="ARBA" id="ARBA00022490"/>
    </source>
</evidence>
<dbReference type="SMART" id="SM00195">
    <property type="entry name" value="DSPc"/>
    <property type="match status" value="1"/>
</dbReference>
<dbReference type="FunCoup" id="A0A212EZT6">
    <property type="interactions" value="349"/>
</dbReference>
<dbReference type="PROSITE" id="PS00383">
    <property type="entry name" value="TYR_PHOSPHATASE_1"/>
    <property type="match status" value="1"/>
</dbReference>
<dbReference type="PROSITE" id="PS50054">
    <property type="entry name" value="TYR_PHOSPHATASE_DUAL"/>
    <property type="match status" value="1"/>
</dbReference>
<comment type="catalytic activity">
    <reaction evidence="8">
        <text>O-phospho-L-seryl-[protein] + H2O = L-seryl-[protein] + phosphate</text>
        <dbReference type="Rhea" id="RHEA:20629"/>
        <dbReference type="Rhea" id="RHEA-COMP:9863"/>
        <dbReference type="Rhea" id="RHEA-COMP:11604"/>
        <dbReference type="ChEBI" id="CHEBI:15377"/>
        <dbReference type="ChEBI" id="CHEBI:29999"/>
        <dbReference type="ChEBI" id="CHEBI:43474"/>
        <dbReference type="ChEBI" id="CHEBI:83421"/>
        <dbReference type="EC" id="3.1.3.16"/>
    </reaction>
</comment>
<accession>A0A212EZT6</accession>
<comment type="catalytic activity">
    <reaction evidence="10">
        <text>O-phospho-L-tyrosyl-[protein] + H2O = L-tyrosyl-[protein] + phosphate</text>
        <dbReference type="Rhea" id="RHEA:10684"/>
        <dbReference type="Rhea" id="RHEA-COMP:10136"/>
        <dbReference type="Rhea" id="RHEA-COMP:20101"/>
        <dbReference type="ChEBI" id="CHEBI:15377"/>
        <dbReference type="ChEBI" id="CHEBI:43474"/>
        <dbReference type="ChEBI" id="CHEBI:46858"/>
        <dbReference type="ChEBI" id="CHEBI:61978"/>
        <dbReference type="EC" id="3.1.3.48"/>
    </reaction>
</comment>
<dbReference type="OrthoDB" id="426001at2759"/>
<dbReference type="InterPro" id="IPR029021">
    <property type="entry name" value="Prot-tyrosine_phosphatase-like"/>
</dbReference>
<organism evidence="11 12">
    <name type="scientific">Danaus plexippus plexippus</name>
    <dbReference type="NCBI Taxonomy" id="278856"/>
    <lineage>
        <taxon>Eukaryota</taxon>
        <taxon>Metazoa</taxon>
        <taxon>Ecdysozoa</taxon>
        <taxon>Arthropoda</taxon>
        <taxon>Hexapoda</taxon>
        <taxon>Insecta</taxon>
        <taxon>Pterygota</taxon>
        <taxon>Neoptera</taxon>
        <taxon>Endopterygota</taxon>
        <taxon>Lepidoptera</taxon>
        <taxon>Glossata</taxon>
        <taxon>Ditrysia</taxon>
        <taxon>Papilionoidea</taxon>
        <taxon>Nymphalidae</taxon>
        <taxon>Danainae</taxon>
        <taxon>Danaini</taxon>
        <taxon>Danaina</taxon>
        <taxon>Danaus</taxon>
        <taxon>Danaus</taxon>
    </lineage>
</organism>
<evidence type="ECO:0000256" key="5">
    <source>
        <dbReference type="ARBA" id="ARBA00022801"/>
    </source>
</evidence>
<name>A0A212EZT6_DANPL</name>
<dbReference type="SUPFAM" id="SSF52799">
    <property type="entry name" value="(Phosphotyrosine protein) phosphatases II"/>
    <property type="match status" value="1"/>
</dbReference>
<dbReference type="GO" id="GO:0005737">
    <property type="term" value="C:cytoplasm"/>
    <property type="evidence" value="ECO:0007669"/>
    <property type="project" value="UniProtKB-SubCell"/>
</dbReference>
<sequence>MISVRGFLVGMLRSAFVVAFLSIPNPVSALTGFKSWSRKALYHKVDLCTQSCYSQIIPGLYLSNARAAADRNVLRHLNITHVLTVEAHRLPKSTFLDTNINTLFIRAFDTPHTNLLAYFPMSNAFIEEGLQKGNVIVHCHFGVSRSATLVIAFIMQKYKISYEQAYNFVRQRRRFINPNPGFVSQLKEYQRLNYDVNGFQRFEAFMNVNARRHKYKIASLAALVVGVLVPLAVLIV</sequence>
<comment type="caution">
    <text evidence="11">The sequence shown here is derived from an EMBL/GenBank/DDBJ whole genome shotgun (WGS) entry which is preliminary data.</text>
</comment>
<comment type="catalytic activity">
    <reaction evidence="9">
        <text>O-phospho-L-threonyl-[protein] + H2O = L-threonyl-[protein] + phosphate</text>
        <dbReference type="Rhea" id="RHEA:47004"/>
        <dbReference type="Rhea" id="RHEA-COMP:11060"/>
        <dbReference type="Rhea" id="RHEA-COMP:11605"/>
        <dbReference type="ChEBI" id="CHEBI:15377"/>
        <dbReference type="ChEBI" id="CHEBI:30013"/>
        <dbReference type="ChEBI" id="CHEBI:43474"/>
        <dbReference type="ChEBI" id="CHEBI:61977"/>
        <dbReference type="EC" id="3.1.3.16"/>
    </reaction>
</comment>
<evidence type="ECO:0000256" key="6">
    <source>
        <dbReference type="ARBA" id="ARBA00022912"/>
    </source>
</evidence>
<dbReference type="PANTHER" id="PTHR10159:SF519">
    <property type="entry name" value="DUAL SPECIFICITY PROTEIN PHOSPHATASE MPK3"/>
    <property type="match status" value="1"/>
</dbReference>
<dbReference type="PANTHER" id="PTHR10159">
    <property type="entry name" value="DUAL SPECIFICITY PROTEIN PHOSPHATASE"/>
    <property type="match status" value="1"/>
</dbReference>
<evidence type="ECO:0000313" key="12">
    <source>
        <dbReference type="Proteomes" id="UP000007151"/>
    </source>
</evidence>
<evidence type="ECO:0000313" key="11">
    <source>
        <dbReference type="EMBL" id="OWR47015.1"/>
    </source>
</evidence>
<dbReference type="Proteomes" id="UP000007151">
    <property type="component" value="Unassembled WGS sequence"/>
</dbReference>
<dbReference type="STRING" id="278856.A0A212EZT6"/>
<dbReference type="GO" id="GO:0043409">
    <property type="term" value="P:negative regulation of MAPK cascade"/>
    <property type="evidence" value="ECO:0007669"/>
    <property type="project" value="TreeGrafter"/>
</dbReference>
<dbReference type="KEGG" id="dpl:KGM_216188"/>
<dbReference type="InterPro" id="IPR016130">
    <property type="entry name" value="Tyr_Pase_AS"/>
</dbReference>
<evidence type="ECO:0000256" key="7">
    <source>
        <dbReference type="ARBA" id="ARBA00023242"/>
    </source>
</evidence>
<keyword evidence="6" id="KW-0904">Protein phosphatase</keyword>
<dbReference type="AlphaFoldDB" id="A0A212EZT6"/>
<dbReference type="CDD" id="cd14498">
    <property type="entry name" value="DSP"/>
    <property type="match status" value="1"/>
</dbReference>
<dbReference type="InterPro" id="IPR020422">
    <property type="entry name" value="TYR_PHOSPHATASE_DUAL_dom"/>
</dbReference>
<dbReference type="InterPro" id="IPR000387">
    <property type="entry name" value="Tyr_Pase_dom"/>
</dbReference>
<dbReference type="PROSITE" id="PS50056">
    <property type="entry name" value="TYR_PHOSPHATASE_2"/>
    <property type="match status" value="1"/>
</dbReference>
<proteinExistence type="inferred from homology"/>
<comment type="similarity">
    <text evidence="3">Belongs to the protein-tyrosine phosphatase family. Non-receptor class dual specificity subfamily.</text>
</comment>
<evidence type="ECO:0000256" key="3">
    <source>
        <dbReference type="ARBA" id="ARBA00008601"/>
    </source>
</evidence>
<gene>
    <name evidence="11" type="ORF">KGM_216188</name>
</gene>
<evidence type="ECO:0000256" key="10">
    <source>
        <dbReference type="ARBA" id="ARBA00051722"/>
    </source>
</evidence>
<keyword evidence="5" id="KW-0378">Hydrolase</keyword>
<dbReference type="Gene3D" id="3.90.190.10">
    <property type="entry name" value="Protein tyrosine phosphatase superfamily"/>
    <property type="match status" value="1"/>
</dbReference>
<dbReference type="Pfam" id="PF00782">
    <property type="entry name" value="DSPc"/>
    <property type="match status" value="1"/>
</dbReference>
<evidence type="ECO:0000256" key="2">
    <source>
        <dbReference type="ARBA" id="ARBA00004496"/>
    </source>
</evidence>
<dbReference type="GO" id="GO:0004722">
    <property type="term" value="F:protein serine/threonine phosphatase activity"/>
    <property type="evidence" value="ECO:0007669"/>
    <property type="project" value="UniProtKB-EC"/>
</dbReference>
<dbReference type="eggNOG" id="KOG1716">
    <property type="taxonomic scope" value="Eukaryota"/>
</dbReference>
<evidence type="ECO:0000256" key="9">
    <source>
        <dbReference type="ARBA" id="ARBA00048336"/>
    </source>
</evidence>
<dbReference type="GO" id="GO:0004725">
    <property type="term" value="F:protein tyrosine phosphatase activity"/>
    <property type="evidence" value="ECO:0007669"/>
    <property type="project" value="UniProtKB-EC"/>
</dbReference>
<dbReference type="GO" id="GO:0005634">
    <property type="term" value="C:nucleus"/>
    <property type="evidence" value="ECO:0007669"/>
    <property type="project" value="UniProtKB-SubCell"/>
</dbReference>
<protein>
    <submittedName>
        <fullName evidence="11">Dual-specificity protein phosphatase</fullName>
    </submittedName>
</protein>